<feature type="domain" description="HTH lacI-type" evidence="4">
    <location>
        <begin position="7"/>
        <end position="61"/>
    </location>
</feature>
<name>A0A291P5E4_9GAMM</name>
<accession>A0A291P5E4</accession>
<keyword evidence="3" id="KW-0804">Transcription</keyword>
<evidence type="ECO:0000256" key="2">
    <source>
        <dbReference type="ARBA" id="ARBA00023125"/>
    </source>
</evidence>
<dbReference type="CDD" id="cd01392">
    <property type="entry name" value="HTH_LacI"/>
    <property type="match status" value="1"/>
</dbReference>
<dbReference type="AlphaFoldDB" id="A0A291P5E4"/>
<keyword evidence="1" id="KW-0805">Transcription regulation</keyword>
<dbReference type="OrthoDB" id="6619319at2"/>
<reference evidence="5 6" key="1">
    <citation type="journal article" date="2017" name="Sci. Rep.">
        <title>Revealing the Saline Adaptation Strategies of the Halophilic Bacterium Halomonas beimenensis through High-throughput Omics and Transposon Mutagenesis Approaches.</title>
        <authorList>
            <person name="Chen Y.H."/>
            <person name="Lin S.S."/>
            <person name="Shyu Y.T."/>
        </authorList>
    </citation>
    <scope>NUCLEOTIDE SEQUENCE [LARGE SCALE GENOMIC DNA]</scope>
    <source>
        <strain evidence="5 6">NTU-111</strain>
    </source>
</reference>
<dbReference type="EMBL" id="CP021435">
    <property type="protein sequence ID" value="ATJ82091.1"/>
    <property type="molecule type" value="Genomic_DNA"/>
</dbReference>
<evidence type="ECO:0000256" key="1">
    <source>
        <dbReference type="ARBA" id="ARBA00023015"/>
    </source>
</evidence>
<dbReference type="CDD" id="cd06278">
    <property type="entry name" value="PBP1_LacI-like"/>
    <property type="match status" value="1"/>
</dbReference>
<keyword evidence="6" id="KW-1185">Reference proteome</keyword>
<dbReference type="GO" id="GO:0000976">
    <property type="term" value="F:transcription cis-regulatory region binding"/>
    <property type="evidence" value="ECO:0007669"/>
    <property type="project" value="TreeGrafter"/>
</dbReference>
<keyword evidence="2" id="KW-0238">DNA-binding</keyword>
<dbReference type="PROSITE" id="PS50932">
    <property type="entry name" value="HTH_LACI_2"/>
    <property type="match status" value="1"/>
</dbReference>
<evidence type="ECO:0000313" key="6">
    <source>
        <dbReference type="Proteomes" id="UP000219993"/>
    </source>
</evidence>
<dbReference type="PANTHER" id="PTHR30146:SF109">
    <property type="entry name" value="HTH-TYPE TRANSCRIPTIONAL REGULATOR GALS"/>
    <property type="match status" value="1"/>
</dbReference>
<organism evidence="5 6">
    <name type="scientific">Halomonas beimenensis</name>
    <dbReference type="NCBI Taxonomy" id="475662"/>
    <lineage>
        <taxon>Bacteria</taxon>
        <taxon>Pseudomonadati</taxon>
        <taxon>Pseudomonadota</taxon>
        <taxon>Gammaproteobacteria</taxon>
        <taxon>Oceanospirillales</taxon>
        <taxon>Halomonadaceae</taxon>
        <taxon>Halomonas</taxon>
    </lineage>
</organism>
<dbReference type="InterPro" id="IPR046335">
    <property type="entry name" value="LacI/GalR-like_sensor"/>
</dbReference>
<dbReference type="InterPro" id="IPR010982">
    <property type="entry name" value="Lambda_DNA-bd_dom_sf"/>
</dbReference>
<dbReference type="PANTHER" id="PTHR30146">
    <property type="entry name" value="LACI-RELATED TRANSCRIPTIONAL REPRESSOR"/>
    <property type="match status" value="1"/>
</dbReference>
<dbReference type="InterPro" id="IPR028082">
    <property type="entry name" value="Peripla_BP_I"/>
</dbReference>
<dbReference type="SUPFAM" id="SSF47413">
    <property type="entry name" value="lambda repressor-like DNA-binding domains"/>
    <property type="match status" value="1"/>
</dbReference>
<dbReference type="InterPro" id="IPR000843">
    <property type="entry name" value="HTH_LacI"/>
</dbReference>
<dbReference type="KEGG" id="hbe:BEI_1104"/>
<dbReference type="Gene3D" id="1.10.260.40">
    <property type="entry name" value="lambda repressor-like DNA-binding domains"/>
    <property type="match status" value="1"/>
</dbReference>
<dbReference type="SMART" id="SM00354">
    <property type="entry name" value="HTH_LACI"/>
    <property type="match status" value="1"/>
</dbReference>
<dbReference type="GO" id="GO:0003700">
    <property type="term" value="F:DNA-binding transcription factor activity"/>
    <property type="evidence" value="ECO:0007669"/>
    <property type="project" value="TreeGrafter"/>
</dbReference>
<evidence type="ECO:0000259" key="4">
    <source>
        <dbReference type="PROSITE" id="PS50932"/>
    </source>
</evidence>
<dbReference type="Pfam" id="PF13377">
    <property type="entry name" value="Peripla_BP_3"/>
    <property type="match status" value="1"/>
</dbReference>
<dbReference type="Proteomes" id="UP000219993">
    <property type="component" value="Chromosome"/>
</dbReference>
<protein>
    <submittedName>
        <fullName evidence="5">Transcriptional regulator, LacI family</fullName>
    </submittedName>
</protein>
<proteinExistence type="predicted"/>
<sequence length="343" mass="37429">MKRKPAVTSRDVAELAGVSQSAVSRCFSPKASISEKTRRKVLAAAKELGYRPNSIARSLITRSSRTIALVLSSLNNMFYPMAVEKASLRFQEEGYHLLLFVVPEDGDFAGVLDRILQSQVDGILMMSALLTSSLARECVDTGIPVVLINRSVELEGISQVSSDNYHGGFWAGSYLAMGGHRRVAYLAGLESSSTSHYRYRGVCDGLASHGRQCDTVMHGDYDFEQARQATRELFDSPDRPDALFAASDHMAVAALETLRHELGLRVPEDVSVIGFDDTPVAAWPSYRLTTVRQPVDQMIEEATTLLLKQIGDGVISAERRVLPVTPILRDTARRPGAQGAGDG</sequence>
<dbReference type="RefSeq" id="WP_097788573.1">
    <property type="nucleotide sequence ID" value="NZ_BAAADT010000009.1"/>
</dbReference>
<evidence type="ECO:0000313" key="5">
    <source>
        <dbReference type="EMBL" id="ATJ82091.1"/>
    </source>
</evidence>
<dbReference type="Pfam" id="PF00356">
    <property type="entry name" value="LacI"/>
    <property type="match status" value="1"/>
</dbReference>
<dbReference type="SUPFAM" id="SSF53822">
    <property type="entry name" value="Periplasmic binding protein-like I"/>
    <property type="match status" value="1"/>
</dbReference>
<evidence type="ECO:0000256" key="3">
    <source>
        <dbReference type="ARBA" id="ARBA00023163"/>
    </source>
</evidence>
<dbReference type="Gene3D" id="3.40.50.2300">
    <property type="match status" value="2"/>
</dbReference>
<gene>
    <name evidence="5" type="ORF">BEI_1104</name>
</gene>